<dbReference type="KEGG" id="cna:AB433_07915"/>
<dbReference type="Proteomes" id="UP000035287">
    <property type="component" value="Chromosome"/>
</dbReference>
<dbReference type="EMBL" id="CP011770">
    <property type="protein sequence ID" value="AKM09922.1"/>
    <property type="molecule type" value="Genomic_DNA"/>
</dbReference>
<dbReference type="OrthoDB" id="10011968at2"/>
<dbReference type="PATRIC" id="fig|1348774.3.peg.1659"/>
<reference evidence="1 2" key="1">
    <citation type="submission" date="2015-06" db="EMBL/GenBank/DDBJ databases">
        <authorList>
            <person name="Zeng Y."/>
            <person name="Huang Y."/>
        </authorList>
    </citation>
    <scope>NUCLEOTIDE SEQUENCE [LARGE SCALE GENOMIC DNA]</scope>
    <source>
        <strain evidence="1 2">PQ-2</strain>
    </source>
</reference>
<evidence type="ECO:0000313" key="1">
    <source>
        <dbReference type="EMBL" id="AKM09922.1"/>
    </source>
</evidence>
<proteinExistence type="predicted"/>
<name>A0A0G3XFD5_9SPHN</name>
<accession>A0A0G3XFD5</accession>
<evidence type="ECO:0000313" key="2">
    <source>
        <dbReference type="Proteomes" id="UP000035287"/>
    </source>
</evidence>
<keyword evidence="2" id="KW-1185">Reference proteome</keyword>
<sequence length="111" mass="11853">MSWPGSDSVLVIVDEAELVPQVTLAALATLCDSATGAAVQVVLAGSPALIPMLCQPECHAIWREIRMTLMLEKPAPGARFSGPDGLMAGAVRRRDHATYVKNCKAPPHRLH</sequence>
<protein>
    <submittedName>
        <fullName evidence="1">Uncharacterized protein</fullName>
    </submittedName>
</protein>
<organism evidence="1 2">
    <name type="scientific">Croceicoccus naphthovorans</name>
    <dbReference type="NCBI Taxonomy" id="1348774"/>
    <lineage>
        <taxon>Bacteria</taxon>
        <taxon>Pseudomonadati</taxon>
        <taxon>Pseudomonadota</taxon>
        <taxon>Alphaproteobacteria</taxon>
        <taxon>Sphingomonadales</taxon>
        <taxon>Erythrobacteraceae</taxon>
        <taxon>Croceicoccus</taxon>
    </lineage>
</organism>
<dbReference type="AlphaFoldDB" id="A0A0G3XFD5"/>
<gene>
    <name evidence="1" type="ORF">AB433_07915</name>
</gene>